<evidence type="ECO:0000313" key="1">
    <source>
        <dbReference type="EMBL" id="SFF35631.1"/>
    </source>
</evidence>
<dbReference type="EMBL" id="FOMX01000052">
    <property type="protein sequence ID" value="SFF35631.1"/>
    <property type="molecule type" value="Genomic_DNA"/>
</dbReference>
<accession>A0A1I2I547</accession>
<keyword evidence="2" id="KW-1185">Reference proteome</keyword>
<proteinExistence type="predicted"/>
<dbReference type="RefSeq" id="WP_170135316.1">
    <property type="nucleotide sequence ID" value="NZ_FOMX01000052.1"/>
</dbReference>
<dbReference type="AlphaFoldDB" id="A0A1I2I547"/>
<gene>
    <name evidence="1" type="ORF">SAMN02745121_08353</name>
</gene>
<organism evidence="1 2">
    <name type="scientific">Nannocystis exedens</name>
    <dbReference type="NCBI Taxonomy" id="54"/>
    <lineage>
        <taxon>Bacteria</taxon>
        <taxon>Pseudomonadati</taxon>
        <taxon>Myxococcota</taxon>
        <taxon>Polyangia</taxon>
        <taxon>Nannocystales</taxon>
        <taxon>Nannocystaceae</taxon>
        <taxon>Nannocystis</taxon>
    </lineage>
</organism>
<sequence>MARTAPRILVSERQRRILDKLERSHKIPQQLVPRVQIVKLSGQGVPNNEQAVELEIGTRGDRPMATPVAESPG</sequence>
<evidence type="ECO:0000313" key="2">
    <source>
        <dbReference type="Proteomes" id="UP000199400"/>
    </source>
</evidence>
<protein>
    <submittedName>
        <fullName evidence="1">Uncharacterized protein</fullName>
    </submittedName>
</protein>
<dbReference type="Proteomes" id="UP000199400">
    <property type="component" value="Unassembled WGS sequence"/>
</dbReference>
<name>A0A1I2I547_9BACT</name>
<reference evidence="2" key="1">
    <citation type="submission" date="2016-10" db="EMBL/GenBank/DDBJ databases">
        <authorList>
            <person name="Varghese N."/>
            <person name="Submissions S."/>
        </authorList>
    </citation>
    <scope>NUCLEOTIDE SEQUENCE [LARGE SCALE GENOMIC DNA]</scope>
    <source>
        <strain evidence="2">ATCC 25963</strain>
    </source>
</reference>